<accession>A0A5B0LSP3</accession>
<proteinExistence type="predicted"/>
<dbReference type="AlphaFoldDB" id="A0A5B0LSP3"/>
<reference evidence="2 3" key="1">
    <citation type="submission" date="2019-05" db="EMBL/GenBank/DDBJ databases">
        <title>Emergence of the Ug99 lineage of the wheat stem rust pathogen through somatic hybridization.</title>
        <authorList>
            <person name="Li F."/>
            <person name="Upadhyaya N.M."/>
            <person name="Sperschneider J."/>
            <person name="Matny O."/>
            <person name="Nguyen-Phuc H."/>
            <person name="Mago R."/>
            <person name="Raley C."/>
            <person name="Miller M.E."/>
            <person name="Silverstein K.A.T."/>
            <person name="Henningsen E."/>
            <person name="Hirsch C.D."/>
            <person name="Visser B."/>
            <person name="Pretorius Z.A."/>
            <person name="Steffenson B.J."/>
            <person name="Schwessinger B."/>
            <person name="Dodds P.N."/>
            <person name="Figueroa M."/>
        </authorList>
    </citation>
    <scope>NUCLEOTIDE SEQUENCE [LARGE SCALE GENOMIC DNA]</scope>
    <source>
        <strain evidence="2">21-0</strain>
    </source>
</reference>
<protein>
    <submittedName>
        <fullName evidence="2">Uncharacterized protein</fullName>
    </submittedName>
</protein>
<sequence>MMTWQANCSQPTSNSFTLILRSYTSSSLEKIIEPDWPSEILNFNHSVHAIFAAASPYLDDPRYFIPPIPMASILVNLLAPSLLTLLNFSEQVCKFVYHAPDFSFPWMLGFLSLTNPTYHYHLDHRPTNNSSQLSPLRAHLEESARWNTSFLNNQLRKRAFFALITVEKNTTSSLGYVNVPQSFCNRTPPIFVEDATMSLLDKQDGMQPTPEARKQFREQLYSRPQTPGEAGVQFSVVGQK</sequence>
<dbReference type="OrthoDB" id="4456959at2759"/>
<evidence type="ECO:0000313" key="2">
    <source>
        <dbReference type="EMBL" id="KAA1066870.1"/>
    </source>
</evidence>
<organism evidence="2 3">
    <name type="scientific">Puccinia graminis f. sp. tritici</name>
    <dbReference type="NCBI Taxonomy" id="56615"/>
    <lineage>
        <taxon>Eukaryota</taxon>
        <taxon>Fungi</taxon>
        <taxon>Dikarya</taxon>
        <taxon>Basidiomycota</taxon>
        <taxon>Pucciniomycotina</taxon>
        <taxon>Pucciniomycetes</taxon>
        <taxon>Pucciniales</taxon>
        <taxon>Pucciniaceae</taxon>
        <taxon>Puccinia</taxon>
    </lineage>
</organism>
<dbReference type="EMBL" id="VSWC01000189">
    <property type="protein sequence ID" value="KAA1066870.1"/>
    <property type="molecule type" value="Genomic_DNA"/>
</dbReference>
<name>A0A5B0LSP3_PUCGR</name>
<evidence type="ECO:0000256" key="1">
    <source>
        <dbReference type="SAM" id="MobiDB-lite"/>
    </source>
</evidence>
<keyword evidence="3" id="KW-1185">Reference proteome</keyword>
<gene>
    <name evidence="2" type="ORF">PGT21_000828</name>
</gene>
<evidence type="ECO:0000313" key="3">
    <source>
        <dbReference type="Proteomes" id="UP000324748"/>
    </source>
</evidence>
<feature type="region of interest" description="Disordered" evidence="1">
    <location>
        <begin position="202"/>
        <end position="240"/>
    </location>
</feature>
<dbReference type="Proteomes" id="UP000324748">
    <property type="component" value="Unassembled WGS sequence"/>
</dbReference>
<comment type="caution">
    <text evidence="2">The sequence shown here is derived from an EMBL/GenBank/DDBJ whole genome shotgun (WGS) entry which is preliminary data.</text>
</comment>